<sequence>MPGRITKDLVKARGAPPEKGGAAWRKLVARIVRHVHQNQPICGEAGGRRRDGWPCESRWTMANGLCKMHGGAARRGAEHPAFVHGRASRVYDGLPARFKQAYLASIQDDDLLSLRSELAMADVRAGELVERLDTGESGERWRRLGQLAEGLVSELGTDDPSPDALRGKAAEISALSERAADDERAWRELRSSHQHRRKLADTERKRLKDLHAYLTAEEALAIIARLTDTIVRHVEDKAALTAILHEIQALTGNDPGDQRRLALLS</sequence>
<proteinExistence type="predicted"/>
<protein>
    <submittedName>
        <fullName evidence="1">Uncharacterized protein</fullName>
    </submittedName>
</protein>
<name>A0A0F9U8X6_9ZZZZ</name>
<organism evidence="1">
    <name type="scientific">marine sediment metagenome</name>
    <dbReference type="NCBI Taxonomy" id="412755"/>
    <lineage>
        <taxon>unclassified sequences</taxon>
        <taxon>metagenomes</taxon>
        <taxon>ecological metagenomes</taxon>
    </lineage>
</organism>
<dbReference type="AlphaFoldDB" id="A0A0F9U8X6"/>
<dbReference type="EMBL" id="LAZR01000131">
    <property type="protein sequence ID" value="KKN88059.1"/>
    <property type="molecule type" value="Genomic_DNA"/>
</dbReference>
<comment type="caution">
    <text evidence="1">The sequence shown here is derived from an EMBL/GenBank/DDBJ whole genome shotgun (WGS) entry which is preliminary data.</text>
</comment>
<evidence type="ECO:0000313" key="1">
    <source>
        <dbReference type="EMBL" id="KKN88059.1"/>
    </source>
</evidence>
<reference evidence="1" key="1">
    <citation type="journal article" date="2015" name="Nature">
        <title>Complex archaea that bridge the gap between prokaryotes and eukaryotes.</title>
        <authorList>
            <person name="Spang A."/>
            <person name="Saw J.H."/>
            <person name="Jorgensen S.L."/>
            <person name="Zaremba-Niedzwiedzka K."/>
            <person name="Martijn J."/>
            <person name="Lind A.E."/>
            <person name="van Eijk R."/>
            <person name="Schleper C."/>
            <person name="Guy L."/>
            <person name="Ettema T.J."/>
        </authorList>
    </citation>
    <scope>NUCLEOTIDE SEQUENCE</scope>
</reference>
<accession>A0A0F9U8X6</accession>
<gene>
    <name evidence="1" type="ORF">LCGC14_0251310</name>
</gene>